<dbReference type="Pfam" id="PF00384">
    <property type="entry name" value="Molybdopterin"/>
    <property type="match status" value="1"/>
</dbReference>
<keyword evidence="7" id="KW-0411">Iron-sulfur</keyword>
<evidence type="ECO:0000313" key="10">
    <source>
        <dbReference type="Proteomes" id="UP000779508"/>
    </source>
</evidence>
<evidence type="ECO:0000256" key="1">
    <source>
        <dbReference type="ARBA" id="ARBA00001942"/>
    </source>
</evidence>
<evidence type="ECO:0000259" key="8">
    <source>
        <dbReference type="PROSITE" id="PS51669"/>
    </source>
</evidence>
<evidence type="ECO:0000256" key="2">
    <source>
        <dbReference type="ARBA" id="ARBA00010312"/>
    </source>
</evidence>
<dbReference type="CDD" id="cd02781">
    <property type="entry name" value="MopB_CT_Acetylene-hydratase"/>
    <property type="match status" value="1"/>
</dbReference>
<dbReference type="Pfam" id="PF01568">
    <property type="entry name" value="Molydop_binding"/>
    <property type="match status" value="1"/>
</dbReference>
<evidence type="ECO:0000256" key="6">
    <source>
        <dbReference type="ARBA" id="ARBA00023004"/>
    </source>
</evidence>
<comment type="caution">
    <text evidence="9">The sequence shown here is derived from an EMBL/GenBank/DDBJ whole genome shotgun (WGS) entry which is preliminary data.</text>
</comment>
<keyword evidence="4" id="KW-0479">Metal-binding</keyword>
<evidence type="ECO:0000256" key="7">
    <source>
        <dbReference type="ARBA" id="ARBA00023014"/>
    </source>
</evidence>
<dbReference type="InterPro" id="IPR006656">
    <property type="entry name" value="Mopterin_OxRdtase"/>
</dbReference>
<evidence type="ECO:0000313" key="9">
    <source>
        <dbReference type="EMBL" id="MBU5676002.1"/>
    </source>
</evidence>
<dbReference type="InterPro" id="IPR006655">
    <property type="entry name" value="Mopterin_OxRdtase_prok_CS"/>
</dbReference>
<dbReference type="InterPro" id="IPR050612">
    <property type="entry name" value="Prok_Mopterin_Oxidored"/>
</dbReference>
<feature type="domain" description="4Fe-4S Mo/W bis-MGD-type" evidence="8">
    <location>
        <begin position="1"/>
        <end position="55"/>
    </location>
</feature>
<keyword evidence="6" id="KW-0408">Iron</keyword>
<dbReference type="InterPro" id="IPR006657">
    <property type="entry name" value="MoPterin_dinucl-bd_dom"/>
</dbReference>
<dbReference type="PANTHER" id="PTHR43742:SF6">
    <property type="entry name" value="OXIDOREDUCTASE YYAE-RELATED"/>
    <property type="match status" value="1"/>
</dbReference>
<dbReference type="RefSeq" id="WP_216415486.1">
    <property type="nucleotide sequence ID" value="NZ_JAHLQK010000002.1"/>
</dbReference>
<dbReference type="SMART" id="SM00926">
    <property type="entry name" value="Molybdop_Fe4S4"/>
    <property type="match status" value="1"/>
</dbReference>
<dbReference type="Pfam" id="PF04879">
    <property type="entry name" value="Molybdop_Fe4S4"/>
    <property type="match status" value="1"/>
</dbReference>
<protein>
    <submittedName>
        <fullName evidence="9">Molybdopterin-dependent oxidoreductase</fullName>
    </submittedName>
</protein>
<dbReference type="PANTHER" id="PTHR43742">
    <property type="entry name" value="TRIMETHYLAMINE-N-OXIDE REDUCTASE"/>
    <property type="match status" value="1"/>
</dbReference>
<keyword evidence="5" id="KW-0560">Oxidoreductase</keyword>
<evidence type="ECO:0000256" key="3">
    <source>
        <dbReference type="ARBA" id="ARBA00022505"/>
    </source>
</evidence>
<proteinExistence type="inferred from homology"/>
<name>A0ABS6G0H9_9FIRM</name>
<dbReference type="EMBL" id="JAHLQK010000002">
    <property type="protein sequence ID" value="MBU5676002.1"/>
    <property type="molecule type" value="Genomic_DNA"/>
</dbReference>
<gene>
    <name evidence="9" type="ORF">KQI88_06205</name>
</gene>
<dbReference type="Proteomes" id="UP000779508">
    <property type="component" value="Unassembled WGS sequence"/>
</dbReference>
<dbReference type="PROSITE" id="PS51669">
    <property type="entry name" value="4FE4S_MOW_BIS_MGD"/>
    <property type="match status" value="1"/>
</dbReference>
<reference evidence="9 10" key="1">
    <citation type="submission" date="2021-06" db="EMBL/GenBank/DDBJ databases">
        <authorList>
            <person name="Sun Q."/>
            <person name="Li D."/>
        </authorList>
    </citation>
    <scope>NUCLEOTIDE SEQUENCE [LARGE SCALE GENOMIC DNA]</scope>
    <source>
        <strain evidence="9 10">MSJ-5</strain>
    </source>
</reference>
<dbReference type="PROSITE" id="PS00932">
    <property type="entry name" value="MOLYBDOPTERIN_PROK_3"/>
    <property type="match status" value="1"/>
</dbReference>
<accession>A0ABS6G0H9</accession>
<comment type="cofactor">
    <cofactor evidence="1">
        <name>Mo-bis(molybdopterin guanine dinucleotide)</name>
        <dbReference type="ChEBI" id="CHEBI:60539"/>
    </cofactor>
</comment>
<sequence>MIKGICSFCGGNCGIELLVKDNKIIEVKGDKNHPISKGFICPKGKALPEIVHSKDRLSKPMKKDKNGNWIEIDYKDAIDIITKKLKSLKDEFGAEALSMHTGEAGVRRQFPEYVRRFCQCYGTPNYSAAGSHCHLSKQMANKVTMGMLPSADYKNSKCIVLWGYNPANAHPYMMMDINEAVRKGAKLIVVDPNRIQTAKRADIHLKLRPGTDGALALGLIYVIIKENNYDRKFVENWTVGFDKLVDLVKDYTPEYVEGITNIPAETIVETARMFAKNKPANISPGIAIELLTNGFQTARAISILQAITGNIDLVGGAMMNSPAPLSPIEWENPRYNKKPIGSTEFPLFYETFDAAQANIISDVILEGKPYPLKAMIVIGSNPILTWPNANKLKKALKSLDLLVVMDNFMTETAKLADLIIPGSFFVERYEIWNQRGMLNEGILGLSSKIIDNEYGTSEWKFISDIAKAMGYEEELPWNTEEEAIDYRFKKLGLSFEEISEMYYGYKYEDFKEKKYEEKRFNTPTGKVEIYSKSLEELGYDPLPIYYEPLESPMSTKNLAKEYPFVLSTGARYLEYYHSRYRNIKFLKDYKDEIEPTVKVHPEAAEKEGIKNGDMVKVESLRGSIKLKAEITGDILPTTVLIPHGWNNANANELTDNEKLDPISGFPPDRALLAKVKKID</sequence>
<dbReference type="InterPro" id="IPR037949">
    <property type="entry name" value="MopB_CT_Acetylene-hydratase"/>
</dbReference>
<dbReference type="InterPro" id="IPR006963">
    <property type="entry name" value="Mopterin_OxRdtase_4Fe-4S_dom"/>
</dbReference>
<evidence type="ECO:0000256" key="4">
    <source>
        <dbReference type="ARBA" id="ARBA00022723"/>
    </source>
</evidence>
<keyword evidence="10" id="KW-1185">Reference proteome</keyword>
<organism evidence="9 10">
    <name type="scientific">Alkaliphilus flagellatus</name>
    <dbReference type="NCBI Taxonomy" id="2841507"/>
    <lineage>
        <taxon>Bacteria</taxon>
        <taxon>Bacillati</taxon>
        <taxon>Bacillota</taxon>
        <taxon>Clostridia</taxon>
        <taxon>Peptostreptococcales</taxon>
        <taxon>Natronincolaceae</taxon>
        <taxon>Alkaliphilus</taxon>
    </lineage>
</organism>
<evidence type="ECO:0000256" key="5">
    <source>
        <dbReference type="ARBA" id="ARBA00023002"/>
    </source>
</evidence>
<keyword evidence="3" id="KW-0500">Molybdenum</keyword>
<comment type="similarity">
    <text evidence="2">Belongs to the prokaryotic molybdopterin-containing oxidoreductase family.</text>
</comment>